<dbReference type="AlphaFoldDB" id="A0AAV4F716"/>
<evidence type="ECO:0000256" key="1">
    <source>
        <dbReference type="SAM" id="SignalP"/>
    </source>
</evidence>
<gene>
    <name evidence="2" type="ORF">ElyMa_003745300</name>
</gene>
<evidence type="ECO:0000313" key="3">
    <source>
        <dbReference type="Proteomes" id="UP000762676"/>
    </source>
</evidence>
<name>A0AAV4F716_9GAST</name>
<dbReference type="Proteomes" id="UP000762676">
    <property type="component" value="Unassembled WGS sequence"/>
</dbReference>
<organism evidence="2 3">
    <name type="scientific">Elysia marginata</name>
    <dbReference type="NCBI Taxonomy" id="1093978"/>
    <lineage>
        <taxon>Eukaryota</taxon>
        <taxon>Metazoa</taxon>
        <taxon>Spiralia</taxon>
        <taxon>Lophotrochozoa</taxon>
        <taxon>Mollusca</taxon>
        <taxon>Gastropoda</taxon>
        <taxon>Heterobranchia</taxon>
        <taxon>Euthyneura</taxon>
        <taxon>Panpulmonata</taxon>
        <taxon>Sacoglossa</taxon>
        <taxon>Placobranchoidea</taxon>
        <taxon>Plakobranchidae</taxon>
        <taxon>Elysia</taxon>
    </lineage>
</organism>
<reference evidence="2 3" key="1">
    <citation type="journal article" date="2021" name="Elife">
        <title>Chloroplast acquisition without the gene transfer in kleptoplastic sea slugs, Plakobranchus ocellatus.</title>
        <authorList>
            <person name="Maeda T."/>
            <person name="Takahashi S."/>
            <person name="Yoshida T."/>
            <person name="Shimamura S."/>
            <person name="Takaki Y."/>
            <person name="Nagai Y."/>
            <person name="Toyoda A."/>
            <person name="Suzuki Y."/>
            <person name="Arimoto A."/>
            <person name="Ishii H."/>
            <person name="Satoh N."/>
            <person name="Nishiyama T."/>
            <person name="Hasebe M."/>
            <person name="Maruyama T."/>
            <person name="Minagawa J."/>
            <person name="Obokata J."/>
            <person name="Shigenobu S."/>
        </authorList>
    </citation>
    <scope>NUCLEOTIDE SEQUENCE [LARGE SCALE GENOMIC DNA]</scope>
</reference>
<dbReference type="EMBL" id="BMAT01007663">
    <property type="protein sequence ID" value="GFR68869.1"/>
    <property type="molecule type" value="Genomic_DNA"/>
</dbReference>
<accession>A0AAV4F716</accession>
<keyword evidence="3" id="KW-1185">Reference proteome</keyword>
<keyword evidence="1" id="KW-0732">Signal</keyword>
<evidence type="ECO:0000313" key="2">
    <source>
        <dbReference type="EMBL" id="GFR68869.1"/>
    </source>
</evidence>
<comment type="caution">
    <text evidence="2">The sequence shown here is derived from an EMBL/GenBank/DDBJ whole genome shotgun (WGS) entry which is preliminary data.</text>
</comment>
<sequence length="89" mass="9816">MWSTLVTPDSTIFSGDFCLFIVCVAADVDAEVSIGDDNDDNGDYYYDDFATHVHDDDDEDYDKISAVDDVTPVQFDGVDAGEAYDSGRR</sequence>
<feature type="signal peptide" evidence="1">
    <location>
        <begin position="1"/>
        <end position="30"/>
    </location>
</feature>
<protein>
    <submittedName>
        <fullName evidence="2">Uncharacterized protein</fullName>
    </submittedName>
</protein>
<feature type="chain" id="PRO_5043439099" evidence="1">
    <location>
        <begin position="31"/>
        <end position="89"/>
    </location>
</feature>
<proteinExistence type="predicted"/>